<keyword evidence="3" id="KW-1185">Reference proteome</keyword>
<feature type="compositionally biased region" description="Basic and acidic residues" evidence="1">
    <location>
        <begin position="30"/>
        <end position="43"/>
    </location>
</feature>
<feature type="region of interest" description="Disordered" evidence="1">
    <location>
        <begin position="24"/>
        <end position="60"/>
    </location>
</feature>
<reference evidence="2 3" key="1">
    <citation type="journal article" date="2019" name="Sci. Rep.">
        <title>Orb-weaving spider Araneus ventricosus genome elucidates the spidroin gene catalogue.</title>
        <authorList>
            <person name="Kono N."/>
            <person name="Nakamura H."/>
            <person name="Ohtoshi R."/>
            <person name="Moran D.A.P."/>
            <person name="Shinohara A."/>
            <person name="Yoshida Y."/>
            <person name="Fujiwara M."/>
            <person name="Mori M."/>
            <person name="Tomita M."/>
            <person name="Arakawa K."/>
        </authorList>
    </citation>
    <scope>NUCLEOTIDE SEQUENCE [LARGE SCALE GENOMIC DNA]</scope>
</reference>
<dbReference type="AlphaFoldDB" id="A0A4Y2RGL3"/>
<dbReference type="Proteomes" id="UP000499080">
    <property type="component" value="Unassembled WGS sequence"/>
</dbReference>
<accession>A0A4Y2RGL3</accession>
<comment type="caution">
    <text evidence="2">The sequence shown here is derived from an EMBL/GenBank/DDBJ whole genome shotgun (WGS) entry which is preliminary data.</text>
</comment>
<name>A0A4Y2RGL3_ARAVE</name>
<gene>
    <name evidence="2" type="ORF">AVEN_46171_1</name>
</gene>
<organism evidence="2 3">
    <name type="scientific">Araneus ventricosus</name>
    <name type="common">Orbweaver spider</name>
    <name type="synonym">Epeira ventricosa</name>
    <dbReference type="NCBI Taxonomy" id="182803"/>
    <lineage>
        <taxon>Eukaryota</taxon>
        <taxon>Metazoa</taxon>
        <taxon>Ecdysozoa</taxon>
        <taxon>Arthropoda</taxon>
        <taxon>Chelicerata</taxon>
        <taxon>Arachnida</taxon>
        <taxon>Araneae</taxon>
        <taxon>Araneomorphae</taxon>
        <taxon>Entelegynae</taxon>
        <taxon>Araneoidea</taxon>
        <taxon>Araneidae</taxon>
        <taxon>Araneus</taxon>
    </lineage>
</organism>
<evidence type="ECO:0000313" key="3">
    <source>
        <dbReference type="Proteomes" id="UP000499080"/>
    </source>
</evidence>
<protein>
    <submittedName>
        <fullName evidence="2">Uncharacterized protein</fullName>
    </submittedName>
</protein>
<evidence type="ECO:0000256" key="1">
    <source>
        <dbReference type="SAM" id="MobiDB-lite"/>
    </source>
</evidence>
<sequence length="94" mass="10472">MSSKTNSKTIVDRINSQVVMRFTRRGSAASHHESSIGPKDSKRVCKSKTAPKSTARMMNQNQMRDNVNLHLMYVDGRILSLPAIDVPPGPYTVE</sequence>
<dbReference type="EMBL" id="BGPR01017052">
    <property type="protein sequence ID" value="GBN74958.1"/>
    <property type="molecule type" value="Genomic_DNA"/>
</dbReference>
<feature type="compositionally biased region" description="Polar residues" evidence="1">
    <location>
        <begin position="50"/>
        <end position="60"/>
    </location>
</feature>
<evidence type="ECO:0000313" key="2">
    <source>
        <dbReference type="EMBL" id="GBN74958.1"/>
    </source>
</evidence>
<proteinExistence type="predicted"/>